<evidence type="ECO:0000256" key="1">
    <source>
        <dbReference type="ARBA" id="ARBA00001070"/>
    </source>
</evidence>
<dbReference type="PRINTS" id="PR00862">
    <property type="entry name" value="PROLIGOPTASE"/>
</dbReference>
<dbReference type="InterPro" id="IPR029058">
    <property type="entry name" value="AB_hydrolase_fold"/>
</dbReference>
<keyword evidence="5 7" id="KW-0378">Hydrolase</keyword>
<dbReference type="GO" id="GO:0070012">
    <property type="term" value="F:oligopeptidase activity"/>
    <property type="evidence" value="ECO:0007669"/>
    <property type="project" value="TreeGrafter"/>
</dbReference>
<name>A0A6M2DK18_XENCH</name>
<dbReference type="PROSITE" id="PS00708">
    <property type="entry name" value="PRO_ENDOPEP_SER"/>
    <property type="match status" value="1"/>
</dbReference>
<dbReference type="InterPro" id="IPR002471">
    <property type="entry name" value="Pept_S9_AS"/>
</dbReference>
<dbReference type="InterPro" id="IPR051167">
    <property type="entry name" value="Prolyl_oligopep/macrocyclase"/>
</dbReference>
<evidence type="ECO:0000313" key="10">
    <source>
        <dbReference type="EMBL" id="NOV46693.1"/>
    </source>
</evidence>
<evidence type="ECO:0000256" key="2">
    <source>
        <dbReference type="ARBA" id="ARBA00005228"/>
    </source>
</evidence>
<reference evidence="10" key="1">
    <citation type="submission" date="2020-03" db="EMBL/GenBank/DDBJ databases">
        <title>Transcriptomic Profiling of the Digestive Tract of the Rat Flea, Xenopsylla cheopis, Following Blood Feeding and Infection with Yersinia pestis.</title>
        <authorList>
            <person name="Bland D.M."/>
            <person name="Martens C.A."/>
            <person name="Virtaneva K."/>
            <person name="Kanakabandi K."/>
            <person name="Long D."/>
            <person name="Rosenke R."/>
            <person name="Saturday G.A."/>
            <person name="Hoyt F.H."/>
            <person name="Bruno D.P."/>
            <person name="Ribeiro J.M.C."/>
            <person name="Hinnebusch J."/>
        </authorList>
    </citation>
    <scope>NUCLEOTIDE SEQUENCE</scope>
</reference>
<dbReference type="Gene3D" id="3.40.50.1820">
    <property type="entry name" value="alpha/beta hydrolase"/>
    <property type="match status" value="1"/>
</dbReference>
<feature type="domain" description="Peptidase S9 prolyl oligopeptidase catalytic" evidence="8">
    <location>
        <begin position="488"/>
        <end position="710"/>
    </location>
</feature>
<organism evidence="10">
    <name type="scientific">Xenopsylla cheopis</name>
    <name type="common">Oriental rat flea</name>
    <name type="synonym">Pulex cheopis</name>
    <dbReference type="NCBI Taxonomy" id="163159"/>
    <lineage>
        <taxon>Eukaryota</taxon>
        <taxon>Metazoa</taxon>
        <taxon>Ecdysozoa</taxon>
        <taxon>Arthropoda</taxon>
        <taxon>Hexapoda</taxon>
        <taxon>Insecta</taxon>
        <taxon>Pterygota</taxon>
        <taxon>Neoptera</taxon>
        <taxon>Endopterygota</taxon>
        <taxon>Siphonaptera</taxon>
        <taxon>Pulicidae</taxon>
        <taxon>Xenopsyllinae</taxon>
        <taxon>Xenopsylla</taxon>
    </lineage>
</organism>
<proteinExistence type="inferred from homology"/>
<dbReference type="GO" id="GO:0005829">
    <property type="term" value="C:cytosol"/>
    <property type="evidence" value="ECO:0007669"/>
    <property type="project" value="TreeGrafter"/>
</dbReference>
<protein>
    <recommendedName>
        <fullName evidence="3 7">Prolyl endopeptidase</fullName>
        <ecNumber evidence="7">3.4.21.-</ecNumber>
    </recommendedName>
</protein>
<evidence type="ECO:0000259" key="9">
    <source>
        <dbReference type="Pfam" id="PF02897"/>
    </source>
</evidence>
<dbReference type="FunFam" id="2.130.10.120:FF:000001">
    <property type="entry name" value="Prolyl endopeptidase"/>
    <property type="match status" value="1"/>
</dbReference>
<evidence type="ECO:0000256" key="7">
    <source>
        <dbReference type="RuleBase" id="RU368024"/>
    </source>
</evidence>
<dbReference type="GO" id="GO:0006508">
    <property type="term" value="P:proteolysis"/>
    <property type="evidence" value="ECO:0007669"/>
    <property type="project" value="UniProtKB-KW"/>
</dbReference>
<dbReference type="PANTHER" id="PTHR42881">
    <property type="entry name" value="PROLYL ENDOPEPTIDASE"/>
    <property type="match status" value="1"/>
</dbReference>
<dbReference type="PANTHER" id="PTHR42881:SF2">
    <property type="entry name" value="PROLYL ENDOPEPTIDASE"/>
    <property type="match status" value="1"/>
</dbReference>
<evidence type="ECO:0000256" key="3">
    <source>
        <dbReference type="ARBA" id="ARBA00016310"/>
    </source>
</evidence>
<evidence type="ECO:0000259" key="8">
    <source>
        <dbReference type="Pfam" id="PF00326"/>
    </source>
</evidence>
<dbReference type="InterPro" id="IPR023302">
    <property type="entry name" value="Pept_S9A_N"/>
</dbReference>
<dbReference type="FunFam" id="3.40.50.1820:FF:000005">
    <property type="entry name" value="Prolyl endopeptidase"/>
    <property type="match status" value="1"/>
</dbReference>
<dbReference type="SUPFAM" id="SSF50993">
    <property type="entry name" value="Peptidase/esterase 'gauge' domain"/>
    <property type="match status" value="1"/>
</dbReference>
<dbReference type="InterPro" id="IPR001375">
    <property type="entry name" value="Peptidase_S9_cat"/>
</dbReference>
<dbReference type="Gene3D" id="2.130.10.120">
    <property type="entry name" value="Prolyl oligopeptidase, N-terminal domain"/>
    <property type="match status" value="1"/>
</dbReference>
<evidence type="ECO:0000256" key="6">
    <source>
        <dbReference type="ARBA" id="ARBA00022825"/>
    </source>
</evidence>
<comment type="similarity">
    <text evidence="2 7">Belongs to the peptidase S9A family.</text>
</comment>
<dbReference type="EMBL" id="GIIL01002967">
    <property type="protein sequence ID" value="NOV46693.1"/>
    <property type="molecule type" value="Transcribed_RNA"/>
</dbReference>
<dbReference type="SUPFAM" id="SSF53474">
    <property type="entry name" value="alpha/beta-Hydrolases"/>
    <property type="match status" value="1"/>
</dbReference>
<dbReference type="GO" id="GO:0004252">
    <property type="term" value="F:serine-type endopeptidase activity"/>
    <property type="evidence" value="ECO:0007669"/>
    <property type="project" value="UniProtKB-UniRule"/>
</dbReference>
<dbReference type="InterPro" id="IPR002470">
    <property type="entry name" value="Peptidase_S9A"/>
</dbReference>
<evidence type="ECO:0000256" key="4">
    <source>
        <dbReference type="ARBA" id="ARBA00022670"/>
    </source>
</evidence>
<feature type="domain" description="Peptidase S9A N-terminal" evidence="9">
    <location>
        <begin position="14"/>
        <end position="421"/>
    </location>
</feature>
<dbReference type="EC" id="3.4.21.-" evidence="7"/>
<keyword evidence="4 7" id="KW-0645">Protease</keyword>
<dbReference type="Pfam" id="PF00326">
    <property type="entry name" value="Peptidase_S9"/>
    <property type="match status" value="1"/>
</dbReference>
<accession>A0A6M2DK18</accession>
<dbReference type="Pfam" id="PF02897">
    <property type="entry name" value="Peptidase_S9_N"/>
    <property type="match status" value="1"/>
</dbReference>
<sequence length="717" mass="81592">MGSNIANRSCFQYPQARRDDSVEDNFHGKIISDPYRWLENPDSDETKAFVDAQNSITRPYIDDYEFRKSIYEKLNKVWNYPKYSVPYKRGQKYFFYKNTGLQNQSVLYMQDSLNDEPTVFLDPNLFSPDGTTSLARTSFTEDGSIFAYGLSKSGSDWFTVHFKNVLTGHTYDDVLKRIKFSSLTWTFDNRGIFYSGYPDEFNEDEGRETNILGHQKLYYHVLGTDQSQDIVFAEFPEEPLWRISTVLSECGRYLFIYTVKETRDNLVFFCDLKQSESITGKLDIVPIVNVMEADYDFITNEGPLCIFKTNKDSPNYRLIQVDLNHPEKENWITLLPEHQSDVLDWAACVCQDKLVLCYMQDVKNILLLWSIPEKRIISKFPLDVGSVMGYSGRKKHTELFYQFASNVTPPIVYHCDLTGSDLSPRILIETKIEGFDSSKFKMDQVFYNSKDGTRIPMFICSKKDLPRDGCAPCLLYGYGGFNVSLTPTFSVSRATFMQCFNGVVAVPNIRGGGEYGEKWHNAGRLHNKQNVFDDFCSAAEYLIQHGYTSSDKLTIHGGSNGGLLVGACINQRPELFGAAVAEVGVMDMLRYHKFTIGYAWSSDYGTSDDESHFYNLLSYSPLHNIKTPTSVKDQYPATLVKTADHDDRVVPLHTLKYIATLQYAVANSLVQQNPLMALISTQAGHGAGKPITKVIEELTDIYSFIAKSLGLKFQEDN</sequence>
<evidence type="ECO:0000256" key="5">
    <source>
        <dbReference type="ARBA" id="ARBA00022801"/>
    </source>
</evidence>
<comment type="catalytic activity">
    <reaction evidence="1">
        <text>Hydrolysis of Pro-|-Xaa &gt;&gt; Ala-|-Xaa in oligopeptides.</text>
        <dbReference type="EC" id="3.4.21.26"/>
    </reaction>
</comment>
<keyword evidence="6 7" id="KW-0720">Serine protease</keyword>
<dbReference type="AlphaFoldDB" id="A0A6M2DK18"/>